<accession>A0AAW2UVV3</accession>
<dbReference type="EMBL" id="JACGWN010000011">
    <property type="protein sequence ID" value="KAL0421003.1"/>
    <property type="molecule type" value="Genomic_DNA"/>
</dbReference>
<dbReference type="InterPro" id="IPR025836">
    <property type="entry name" value="Zn_knuckle_CX2CX4HX4C"/>
</dbReference>
<proteinExistence type="predicted"/>
<comment type="caution">
    <text evidence="3">The sequence shown here is derived from an EMBL/GenBank/DDBJ whole genome shotgun (WGS) entry which is preliminary data.</text>
</comment>
<dbReference type="InterPro" id="IPR040256">
    <property type="entry name" value="At4g02000-like"/>
</dbReference>
<dbReference type="PANTHER" id="PTHR31286">
    <property type="entry name" value="GLYCINE-RICH CELL WALL STRUCTURAL PROTEIN 1.8-LIKE"/>
    <property type="match status" value="1"/>
</dbReference>
<gene>
    <name evidence="3" type="ORF">Slati_3123200</name>
</gene>
<name>A0AAW2UVV3_9LAMI</name>
<evidence type="ECO:0000313" key="3">
    <source>
        <dbReference type="EMBL" id="KAL0421003.1"/>
    </source>
</evidence>
<evidence type="ECO:0000259" key="2">
    <source>
        <dbReference type="Pfam" id="PF14392"/>
    </source>
</evidence>
<protein>
    <recommendedName>
        <fullName evidence="4">DUF4283 domain-containing protein</fullName>
    </recommendedName>
</protein>
<reference evidence="3" key="1">
    <citation type="submission" date="2020-06" db="EMBL/GenBank/DDBJ databases">
        <authorList>
            <person name="Li T."/>
            <person name="Hu X."/>
            <person name="Zhang T."/>
            <person name="Song X."/>
            <person name="Zhang H."/>
            <person name="Dai N."/>
            <person name="Sheng W."/>
            <person name="Hou X."/>
            <person name="Wei L."/>
        </authorList>
    </citation>
    <scope>NUCLEOTIDE SEQUENCE</scope>
    <source>
        <strain evidence="3">KEN1</strain>
        <tissue evidence="3">Leaf</tissue>
    </source>
</reference>
<organism evidence="3">
    <name type="scientific">Sesamum latifolium</name>
    <dbReference type="NCBI Taxonomy" id="2727402"/>
    <lineage>
        <taxon>Eukaryota</taxon>
        <taxon>Viridiplantae</taxon>
        <taxon>Streptophyta</taxon>
        <taxon>Embryophyta</taxon>
        <taxon>Tracheophyta</taxon>
        <taxon>Spermatophyta</taxon>
        <taxon>Magnoliopsida</taxon>
        <taxon>eudicotyledons</taxon>
        <taxon>Gunneridae</taxon>
        <taxon>Pentapetalae</taxon>
        <taxon>asterids</taxon>
        <taxon>lamiids</taxon>
        <taxon>Lamiales</taxon>
        <taxon>Pedaliaceae</taxon>
        <taxon>Sesamum</taxon>
    </lineage>
</organism>
<dbReference type="Pfam" id="PF14111">
    <property type="entry name" value="DUF4283"/>
    <property type="match status" value="1"/>
</dbReference>
<reference evidence="3" key="2">
    <citation type="journal article" date="2024" name="Plant">
        <title>Genomic evolution and insights into agronomic trait innovations of Sesamum species.</title>
        <authorList>
            <person name="Miao H."/>
            <person name="Wang L."/>
            <person name="Qu L."/>
            <person name="Liu H."/>
            <person name="Sun Y."/>
            <person name="Le M."/>
            <person name="Wang Q."/>
            <person name="Wei S."/>
            <person name="Zheng Y."/>
            <person name="Lin W."/>
            <person name="Duan Y."/>
            <person name="Cao H."/>
            <person name="Xiong S."/>
            <person name="Wang X."/>
            <person name="Wei L."/>
            <person name="Li C."/>
            <person name="Ma Q."/>
            <person name="Ju M."/>
            <person name="Zhao R."/>
            <person name="Li G."/>
            <person name="Mu C."/>
            <person name="Tian Q."/>
            <person name="Mei H."/>
            <person name="Zhang T."/>
            <person name="Gao T."/>
            <person name="Zhang H."/>
        </authorList>
    </citation>
    <scope>NUCLEOTIDE SEQUENCE</scope>
    <source>
        <strain evidence="3">KEN1</strain>
    </source>
</reference>
<dbReference type="Pfam" id="PF14392">
    <property type="entry name" value="zf-CCHC_4"/>
    <property type="match status" value="1"/>
</dbReference>
<evidence type="ECO:0008006" key="4">
    <source>
        <dbReference type="Google" id="ProtNLM"/>
    </source>
</evidence>
<sequence>MEVFCHKLGQSLKLTDREGAEVAIPDGLWSAGSEDFHLFVVGRVLSMKQPKFNALVASIKSMLNLVKGLEMRRLEAGCFLIRFNHIIDRNRALEGCPWSFEKNTIILSGIGVNENPMTVDLDWCDFFVHVHDLPLSKMNFGMASCIGNSIGKFRDMEMDDSGRSWGGSLRIRVAINVSQPLMRALRVRTPIGDDLVISFTYERLQNFYYLCGRLGHILVVCELRFEKGFQDLGEETPYGAWLRAPPGSWGGRKAMRTPESPPA</sequence>
<feature type="domain" description="Zinc knuckle CX2CX4HX4C" evidence="2">
    <location>
        <begin position="176"/>
        <end position="221"/>
    </location>
</feature>
<dbReference type="InterPro" id="IPR025558">
    <property type="entry name" value="DUF4283"/>
</dbReference>
<dbReference type="AlphaFoldDB" id="A0AAW2UVV3"/>
<feature type="domain" description="DUF4283" evidence="1">
    <location>
        <begin position="34"/>
        <end position="107"/>
    </location>
</feature>
<dbReference type="PANTHER" id="PTHR31286:SF178">
    <property type="entry name" value="DUF4283 DOMAIN-CONTAINING PROTEIN"/>
    <property type="match status" value="1"/>
</dbReference>
<evidence type="ECO:0000259" key="1">
    <source>
        <dbReference type="Pfam" id="PF14111"/>
    </source>
</evidence>